<proteinExistence type="predicted"/>
<dbReference type="PROSITE" id="PS51318">
    <property type="entry name" value="TAT"/>
    <property type="match status" value="1"/>
</dbReference>
<dbReference type="InterPro" id="IPR019968">
    <property type="entry name" value="Urea_ABC_transptr_substrate-bd"/>
</dbReference>
<dbReference type="RefSeq" id="WP_188883967.1">
    <property type="nucleotide sequence ID" value="NZ_BMPF01000003.1"/>
</dbReference>
<sequence>MTDGRSGASRRSFLATGAALGGTALAGCLTGSGSGENTVKLGIIEDRSGNFALNGTPKYQASMLAIEELNEEGGILGNEIETFAPDPQSDNQRYQQLTRQAINEENVDALWAGYSSATRETIRPIIDQNEQLYFYTTQYEGGVADSYTFCMGATARQQLGSVFPYMVENFGSDVYTIAADYNFGQLSADWVRVLADEHDANVIGEEFIPLSVTDFGSTINNIQDADPDFVMALLVGANHTSFWSQRSSAGLDIPMGTSTVMAQGYQHKRLDAPAMKDVYGGFNYMEELPTSRNEEFVSRFYEKFPEASYINEEAVNNYFSIKMYAQAAEAVGSTDQADIIEELEKGMDVAAPEGDISLQGPVHHMTHNMRVFHCDENHNITVKDEQMIPEQFLSETVDVDLAEEDETTQYVPANFYEEADTTK</sequence>
<dbReference type="Proteomes" id="UP000628840">
    <property type="component" value="Unassembled WGS sequence"/>
</dbReference>
<dbReference type="PROSITE" id="PS51257">
    <property type="entry name" value="PROKAR_LIPOPROTEIN"/>
    <property type="match status" value="1"/>
</dbReference>
<dbReference type="PANTHER" id="PTHR47628">
    <property type="match status" value="1"/>
</dbReference>
<dbReference type="AlphaFoldDB" id="A0A830EZB2"/>
<accession>A0A830EZB2</accession>
<evidence type="ECO:0000313" key="3">
    <source>
        <dbReference type="EMBL" id="GGL39355.1"/>
    </source>
</evidence>
<evidence type="ECO:0000313" key="4">
    <source>
        <dbReference type="Proteomes" id="UP000628840"/>
    </source>
</evidence>
<dbReference type="EMBL" id="BMPF01000003">
    <property type="protein sequence ID" value="GGL39355.1"/>
    <property type="molecule type" value="Genomic_DNA"/>
</dbReference>
<evidence type="ECO:0000256" key="1">
    <source>
        <dbReference type="ARBA" id="ARBA00022729"/>
    </source>
</evidence>
<dbReference type="Pfam" id="PF13458">
    <property type="entry name" value="Peripla_BP_6"/>
    <property type="match status" value="1"/>
</dbReference>
<dbReference type="Gene3D" id="3.40.50.2300">
    <property type="match status" value="2"/>
</dbReference>
<name>A0A830EZB2_9EURY</name>
<protein>
    <recommendedName>
        <fullName evidence="2">Leucine-binding protein domain-containing protein</fullName>
    </recommendedName>
</protein>
<organism evidence="3 4">
    <name type="scientific">Halarchaeum grantii</name>
    <dbReference type="NCBI Taxonomy" id="1193105"/>
    <lineage>
        <taxon>Archaea</taxon>
        <taxon>Methanobacteriati</taxon>
        <taxon>Methanobacteriota</taxon>
        <taxon>Stenosarchaea group</taxon>
        <taxon>Halobacteria</taxon>
        <taxon>Halobacteriales</taxon>
        <taxon>Halobacteriaceae</taxon>
    </lineage>
</organism>
<keyword evidence="1" id="KW-0732">Signal</keyword>
<dbReference type="PANTHER" id="PTHR47628:SF1">
    <property type="entry name" value="ALIPHATIC AMIDASE EXPRESSION-REGULATING PROTEIN"/>
    <property type="match status" value="1"/>
</dbReference>
<keyword evidence="4" id="KW-1185">Reference proteome</keyword>
<evidence type="ECO:0000259" key="2">
    <source>
        <dbReference type="Pfam" id="PF13458"/>
    </source>
</evidence>
<dbReference type="NCBIfam" id="TIGR03669">
    <property type="entry name" value="urea_ABC_arch"/>
    <property type="match status" value="1"/>
</dbReference>
<gene>
    <name evidence="3" type="ORF">GCM10009037_23880</name>
</gene>
<dbReference type="InterPro" id="IPR006311">
    <property type="entry name" value="TAT_signal"/>
</dbReference>
<dbReference type="OrthoDB" id="200499at2157"/>
<dbReference type="InterPro" id="IPR028082">
    <property type="entry name" value="Peripla_BP_I"/>
</dbReference>
<comment type="caution">
    <text evidence="3">The sequence shown here is derived from an EMBL/GenBank/DDBJ whole genome shotgun (WGS) entry which is preliminary data.</text>
</comment>
<feature type="domain" description="Leucine-binding protein" evidence="2">
    <location>
        <begin position="38"/>
        <end position="377"/>
    </location>
</feature>
<dbReference type="InterPro" id="IPR028081">
    <property type="entry name" value="Leu-bd"/>
</dbReference>
<dbReference type="SUPFAM" id="SSF53822">
    <property type="entry name" value="Periplasmic binding protein-like I"/>
    <property type="match status" value="1"/>
</dbReference>
<reference evidence="3 4" key="1">
    <citation type="journal article" date="2019" name="Int. J. Syst. Evol. Microbiol.">
        <title>The Global Catalogue of Microorganisms (GCM) 10K type strain sequencing project: providing services to taxonomists for standard genome sequencing and annotation.</title>
        <authorList>
            <consortium name="The Broad Institute Genomics Platform"/>
            <consortium name="The Broad Institute Genome Sequencing Center for Infectious Disease"/>
            <person name="Wu L."/>
            <person name="Ma J."/>
        </authorList>
    </citation>
    <scope>NUCLEOTIDE SEQUENCE [LARGE SCALE GENOMIC DNA]</scope>
    <source>
        <strain evidence="3 4">JCM 19585</strain>
    </source>
</reference>